<dbReference type="Pfam" id="PF01912">
    <property type="entry name" value="eIF-6"/>
    <property type="match status" value="1"/>
</dbReference>
<reference evidence="9" key="1">
    <citation type="journal article" date="2023" name="Mol. Plant Microbe Interact.">
        <title>Elucidating the Obligate Nature and Biological Capacity of an Invasive Fungal Corn Pathogen.</title>
        <authorList>
            <person name="MacCready J.S."/>
            <person name="Roggenkamp E.M."/>
            <person name="Gdanetz K."/>
            <person name="Chilvers M.I."/>
        </authorList>
    </citation>
    <scope>NUCLEOTIDE SEQUENCE</scope>
    <source>
        <strain evidence="9">PM02</strain>
    </source>
</reference>
<evidence type="ECO:0000256" key="2">
    <source>
        <dbReference type="ARBA" id="ARBA00022517"/>
    </source>
</evidence>
<feature type="modified residue" description="Phosphoserine; by CK1" evidence="6">
    <location>
        <position position="175"/>
    </location>
</feature>
<dbReference type="GO" id="GO:0003743">
    <property type="term" value="F:translation initiation factor activity"/>
    <property type="evidence" value="ECO:0007669"/>
    <property type="project" value="UniProtKB-UniRule"/>
</dbReference>
<evidence type="ECO:0000313" key="10">
    <source>
        <dbReference type="Proteomes" id="UP001217918"/>
    </source>
</evidence>
<gene>
    <name evidence="6" type="primary">TIF6</name>
    <name evidence="9" type="ORF">P8C59_003061</name>
</gene>
<feature type="region of interest" description="Disordered" evidence="8">
    <location>
        <begin position="248"/>
        <end position="412"/>
    </location>
</feature>
<name>A0AAD9I0P0_9PEZI</name>
<dbReference type="GO" id="GO:0042273">
    <property type="term" value="P:ribosomal large subunit biogenesis"/>
    <property type="evidence" value="ECO:0007669"/>
    <property type="project" value="UniProtKB-UniRule"/>
</dbReference>
<dbReference type="NCBIfam" id="TIGR00323">
    <property type="entry name" value="eIF-6"/>
    <property type="match status" value="1"/>
</dbReference>
<evidence type="ECO:0000256" key="6">
    <source>
        <dbReference type="HAMAP-Rule" id="MF_03132"/>
    </source>
</evidence>
<keyword evidence="3 6" id="KW-0396">Initiation factor</keyword>
<feature type="compositionally biased region" description="Low complexity" evidence="8">
    <location>
        <begin position="385"/>
        <end position="401"/>
    </location>
</feature>
<feature type="compositionally biased region" description="Low complexity" evidence="8">
    <location>
        <begin position="342"/>
        <end position="352"/>
    </location>
</feature>
<dbReference type="PANTHER" id="PTHR10784">
    <property type="entry name" value="TRANSLATION INITIATION FACTOR 6"/>
    <property type="match status" value="1"/>
</dbReference>
<evidence type="ECO:0000313" key="9">
    <source>
        <dbReference type="EMBL" id="KAK2068425.1"/>
    </source>
</evidence>
<dbReference type="Gene3D" id="3.75.10.10">
    <property type="entry name" value="L-arginine/glycine Amidinotransferase, Chain A"/>
    <property type="match status" value="1"/>
</dbReference>
<keyword evidence="2 6" id="KW-0690">Ribosome biogenesis</keyword>
<feature type="compositionally biased region" description="Polar residues" evidence="8">
    <location>
        <begin position="332"/>
        <end position="341"/>
    </location>
</feature>
<feature type="compositionally biased region" description="Basic and acidic residues" evidence="8">
    <location>
        <begin position="310"/>
        <end position="330"/>
    </location>
</feature>
<comment type="PTM">
    <text evidence="6">Phosphorylation at Ser-174 and Ser-175 promotes nuclear export.</text>
</comment>
<organism evidence="9 10">
    <name type="scientific">Phyllachora maydis</name>
    <dbReference type="NCBI Taxonomy" id="1825666"/>
    <lineage>
        <taxon>Eukaryota</taxon>
        <taxon>Fungi</taxon>
        <taxon>Dikarya</taxon>
        <taxon>Ascomycota</taxon>
        <taxon>Pezizomycotina</taxon>
        <taxon>Sordariomycetes</taxon>
        <taxon>Sordariomycetidae</taxon>
        <taxon>Phyllachorales</taxon>
        <taxon>Phyllachoraceae</taxon>
        <taxon>Phyllachora</taxon>
    </lineage>
</organism>
<feature type="compositionally biased region" description="Acidic residues" evidence="8">
    <location>
        <begin position="619"/>
        <end position="628"/>
    </location>
</feature>
<dbReference type="GO" id="GO:0005730">
    <property type="term" value="C:nucleolus"/>
    <property type="evidence" value="ECO:0007669"/>
    <property type="project" value="UniProtKB-SubCell"/>
</dbReference>
<evidence type="ECO:0000256" key="7">
    <source>
        <dbReference type="SAM" id="Coils"/>
    </source>
</evidence>
<dbReference type="FunFam" id="3.75.10.10:FF:000001">
    <property type="entry name" value="Eukaryotic translation initiation factor 6"/>
    <property type="match status" value="1"/>
</dbReference>
<keyword evidence="4 6" id="KW-0648">Protein biosynthesis</keyword>
<keyword evidence="6" id="KW-0597">Phosphoprotein</keyword>
<evidence type="ECO:0000256" key="8">
    <source>
        <dbReference type="SAM" id="MobiDB-lite"/>
    </source>
</evidence>
<dbReference type="EMBL" id="JAQQPM010000002">
    <property type="protein sequence ID" value="KAK2068425.1"/>
    <property type="molecule type" value="Genomic_DNA"/>
</dbReference>
<comment type="subcellular location">
    <subcellularLocation>
        <location evidence="6">Cytoplasm</location>
    </subcellularLocation>
    <subcellularLocation>
        <location evidence="6">Nucleus</location>
        <location evidence="6">Nucleolus</location>
    </subcellularLocation>
    <text evidence="6">Shuttles between cytoplasm and nucleus/nucleolus.</text>
</comment>
<feature type="compositionally biased region" description="Polar residues" evidence="8">
    <location>
        <begin position="292"/>
        <end position="301"/>
    </location>
</feature>
<dbReference type="Proteomes" id="UP001217918">
    <property type="component" value="Unassembled WGS sequence"/>
</dbReference>
<dbReference type="GO" id="GO:0043023">
    <property type="term" value="F:ribosomal large subunit binding"/>
    <property type="evidence" value="ECO:0007669"/>
    <property type="project" value="UniProtKB-UniRule"/>
</dbReference>
<keyword evidence="1 6" id="KW-0963">Cytoplasm</keyword>
<dbReference type="GO" id="GO:0042256">
    <property type="term" value="P:cytosolic ribosome assembly"/>
    <property type="evidence" value="ECO:0007669"/>
    <property type="project" value="UniProtKB-UniRule"/>
</dbReference>
<feature type="coiled-coil region" evidence="7">
    <location>
        <begin position="712"/>
        <end position="739"/>
    </location>
</feature>
<proteinExistence type="inferred from homology"/>
<feature type="compositionally biased region" description="Low complexity" evidence="8">
    <location>
        <begin position="250"/>
        <end position="269"/>
    </location>
</feature>
<feature type="modified residue" description="Phosphoserine; by CK1" evidence="6">
    <location>
        <position position="174"/>
    </location>
</feature>
<feature type="compositionally biased region" description="Basic and acidic residues" evidence="8">
    <location>
        <begin position="564"/>
        <end position="576"/>
    </location>
</feature>
<evidence type="ECO:0000256" key="1">
    <source>
        <dbReference type="ARBA" id="ARBA00022490"/>
    </source>
</evidence>
<comment type="subunit">
    <text evidence="6">Monomer. Associates with the 60S ribosomal subunit.</text>
</comment>
<comment type="function">
    <text evidence="6">Binds to the 60S ribosomal subunit and prevents its association with the 40S ribosomal subunit to form the 80S initiation complex in the cytoplasm. Is also involved in ribosome biogenesis. Associates with pre-60S subunits in the nucleus and is involved in its nuclear export.</text>
</comment>
<keyword evidence="5 6" id="KW-0539">Nucleus</keyword>
<comment type="caution">
    <text evidence="9">The sequence shown here is derived from an EMBL/GenBank/DDBJ whole genome shotgun (WGS) entry which is preliminary data.</text>
</comment>
<dbReference type="GO" id="GO:0005737">
    <property type="term" value="C:cytoplasm"/>
    <property type="evidence" value="ECO:0007669"/>
    <property type="project" value="UniProtKB-SubCell"/>
</dbReference>
<dbReference type="CDD" id="cd00527">
    <property type="entry name" value="IF6"/>
    <property type="match status" value="1"/>
</dbReference>
<dbReference type="SMART" id="SM00654">
    <property type="entry name" value="eIF6"/>
    <property type="match status" value="1"/>
</dbReference>
<sequence>MAVRAQFENSNEVGVFATLTNSFALVAIGASENFYSIFEAELQDVIPIVRTTIAGTRIIGRLTAGNRKGLLVPITTSDQELQHLRNSLPDEIKIMRVEERLSALGNVIAANDHVALIHPDLDRETEEIITDVLGVEAFRQTVADTVLVGSYMALSNRGGLVHPKTSIQDQDELSSLLQVPLVAGTVNRGSSVIGGGMVVNDWMAVTGLDTTAPELSVVESVFRLGEGAAPSAINTSYKYNEGTIRLEMLGGTDTPTTGVGGNPSSPSSPHAEGIASNQFQRQHADRDGPTAPQASQKNPFTSPRPLLAPVDHHPTGCSDDHASPQADRRRQSAYSNLISNLRSRTPSPTRRPAQASDHMSLTGDGRPGLSNNPRGSFSGWLSGATPDTTPTTPPLQRRTTTASCNSIMESSPKSPAAAAAAAASATTAARWMAAISLRFTQQPASASGPAPAADDELYNLDIEAALFPPQSSPPSSSSGRDAFSPAAFKNLQATATGLLTRMQTAYRVRVVAARELEAERGAQRDELDEALTRARHLKMQLEGMARKAQEHERVMQQTMEALAAERKARAAAEERSQNGGGTPAMAEGSVVSEDLGMDEDRFRSKTWRKSGGTVKSDGSFDDTDEDSAGSESLFSRPRSPTLPQGALDAGSVADGPAPPHPRVRSLAATKPKPEMNTFQKLFKAKAGDAGDPGPGTCRNCKGKDASVAWDTVSLLRHENKQLKQRVGQLEGALEGALDLVNGVALQ</sequence>
<dbReference type="HAMAP" id="MF_00032">
    <property type="entry name" value="eIF_6"/>
    <property type="match status" value="1"/>
</dbReference>
<evidence type="ECO:0000256" key="3">
    <source>
        <dbReference type="ARBA" id="ARBA00022540"/>
    </source>
</evidence>
<evidence type="ECO:0000256" key="5">
    <source>
        <dbReference type="ARBA" id="ARBA00023242"/>
    </source>
</evidence>
<keyword evidence="10" id="KW-1185">Reference proteome</keyword>
<dbReference type="SUPFAM" id="SSF55909">
    <property type="entry name" value="Pentein"/>
    <property type="match status" value="1"/>
</dbReference>
<feature type="region of interest" description="Disordered" evidence="8">
    <location>
        <begin position="564"/>
        <end position="669"/>
    </location>
</feature>
<dbReference type="GO" id="GO:0000054">
    <property type="term" value="P:ribosomal subunit export from nucleus"/>
    <property type="evidence" value="ECO:0007669"/>
    <property type="project" value="UniProtKB-UniRule"/>
</dbReference>
<accession>A0AAD9I0P0</accession>
<evidence type="ECO:0000256" key="4">
    <source>
        <dbReference type="ARBA" id="ARBA00022917"/>
    </source>
</evidence>
<dbReference type="InterPro" id="IPR002769">
    <property type="entry name" value="eIF6"/>
</dbReference>
<feature type="compositionally biased region" description="Polar residues" evidence="8">
    <location>
        <begin position="402"/>
        <end position="412"/>
    </location>
</feature>
<protein>
    <recommendedName>
        <fullName evidence="6">Eukaryotic translation initiation factor 6</fullName>
        <shortName evidence="6">eIF-6</shortName>
    </recommendedName>
</protein>
<keyword evidence="7" id="KW-0175">Coiled coil</keyword>
<dbReference type="AlphaFoldDB" id="A0AAD9I0P0"/>
<comment type="similarity">
    <text evidence="6">Belongs to the eIF-6 family.</text>
</comment>